<keyword evidence="4" id="KW-1185">Reference proteome</keyword>
<reference evidence="3" key="1">
    <citation type="submission" date="2020-05" db="EMBL/GenBank/DDBJ databases">
        <title>Mycena genomes resolve the evolution of fungal bioluminescence.</title>
        <authorList>
            <person name="Tsai I.J."/>
        </authorList>
    </citation>
    <scope>NUCLEOTIDE SEQUENCE</scope>
    <source>
        <strain evidence="3">110903Hualien_Pintung</strain>
    </source>
</reference>
<protein>
    <recommendedName>
        <fullName evidence="2">DUF6589 domain-containing protein</fullName>
    </recommendedName>
</protein>
<accession>A0A8H6TL48</accession>
<feature type="compositionally biased region" description="Basic and acidic residues" evidence="1">
    <location>
        <begin position="1"/>
        <end position="10"/>
    </location>
</feature>
<feature type="region of interest" description="Disordered" evidence="1">
    <location>
        <begin position="1"/>
        <end position="37"/>
    </location>
</feature>
<feature type="compositionally biased region" description="Acidic residues" evidence="1">
    <location>
        <begin position="11"/>
        <end position="23"/>
    </location>
</feature>
<name>A0A8H6TL48_MYCCL</name>
<evidence type="ECO:0000259" key="2">
    <source>
        <dbReference type="Pfam" id="PF20231"/>
    </source>
</evidence>
<dbReference type="OrthoDB" id="3203379at2759"/>
<feature type="domain" description="DUF6589" evidence="2">
    <location>
        <begin position="357"/>
        <end position="630"/>
    </location>
</feature>
<dbReference type="AlphaFoldDB" id="A0A8H6TL48"/>
<comment type="caution">
    <text evidence="3">The sequence shown here is derived from an EMBL/GenBank/DDBJ whole genome shotgun (WGS) entry which is preliminary data.</text>
</comment>
<dbReference type="InterPro" id="IPR046496">
    <property type="entry name" value="DUF6589"/>
</dbReference>
<sequence>MDNLDFLHVDDDAEEQPESDDDGSGPVNARAPADSDVRRSIHGEHTAHLRAALGNTSVLADVLDVLAFMKTTRINILIFLDALLWGDGECISDATCRFARAALLTSECFPSMLECCHTPPKTSTGTRPTSGHDVLEKFSQECVERTIDAEMEMTARFFASPQEDLTAKNLVEVDFGELKAEISATAPTLWSVLRTAAYRPKQAKRNKQKNPDMVVLHMISQAQYTRSNRRAQIAKLWSLYLKACSVPVRAFDALHAIGLVMSHKWTVEALKKLSDTAMELIRQFIHLYPWLITHDNINIAMRIFSQRLDNKGKFISGCAFTIYLLPSRAMLSEMLNREVQAFRAERATEVFDLEDVFYGASDADLRLQHLDKHHVLRILLDCPAFADYSDPHHSTFDRPQPTYALKTGPENAVKMFLLCTNEIDESSYDGTLKVIDDVFRQLGINSMEEQCKTATKRFIAWIGDQLTVERLRGLWKFRHEDHNSFNRPDFMVPIFGWFHVLMAFANSLHKQFLCNSATTGSLRHAFDLLKRKGLVTASTKGPFWHHLHEALHHISEAHIRACWLEVGRVKSLADLKSKSPAQLQELAEKLVLQFASRAALNEIDLAPDGEKDEVFREWTMFLVGVLPYLHL</sequence>
<evidence type="ECO:0000313" key="3">
    <source>
        <dbReference type="EMBL" id="KAF7318671.1"/>
    </source>
</evidence>
<dbReference type="Pfam" id="PF20231">
    <property type="entry name" value="DUF6589"/>
    <property type="match status" value="1"/>
</dbReference>
<gene>
    <name evidence="3" type="ORF">HMN09_00378800</name>
</gene>
<organism evidence="3 4">
    <name type="scientific">Mycena chlorophos</name>
    <name type="common">Agaric fungus</name>
    <name type="synonym">Agaricus chlorophos</name>
    <dbReference type="NCBI Taxonomy" id="658473"/>
    <lineage>
        <taxon>Eukaryota</taxon>
        <taxon>Fungi</taxon>
        <taxon>Dikarya</taxon>
        <taxon>Basidiomycota</taxon>
        <taxon>Agaricomycotina</taxon>
        <taxon>Agaricomycetes</taxon>
        <taxon>Agaricomycetidae</taxon>
        <taxon>Agaricales</taxon>
        <taxon>Marasmiineae</taxon>
        <taxon>Mycenaceae</taxon>
        <taxon>Mycena</taxon>
    </lineage>
</organism>
<dbReference type="Proteomes" id="UP000613580">
    <property type="component" value="Unassembled WGS sequence"/>
</dbReference>
<evidence type="ECO:0000313" key="4">
    <source>
        <dbReference type="Proteomes" id="UP000613580"/>
    </source>
</evidence>
<dbReference type="EMBL" id="JACAZE010000004">
    <property type="protein sequence ID" value="KAF7318671.1"/>
    <property type="molecule type" value="Genomic_DNA"/>
</dbReference>
<evidence type="ECO:0000256" key="1">
    <source>
        <dbReference type="SAM" id="MobiDB-lite"/>
    </source>
</evidence>
<proteinExistence type="predicted"/>